<feature type="region of interest" description="Disordered" evidence="1">
    <location>
        <begin position="1"/>
        <end position="20"/>
    </location>
</feature>
<name>A0A6P2BNH1_9ACTN</name>
<sequence length="248" mass="26824">MSSSPAVPDPRNLRASDADRERVANVLREAAGDGRLTMDELDERLDAVFAAKTYAELEPITHDLPAHRDAQAPVPAPAAMADPARFGGEGSSSGAFAILGGFSRKGEWTVPKNFTAFVLLGGGEIDMRDARFAEREVTIHVVAILGGVEIVVPEDATVRVTGAGILGAFEHSDAGPGTPDGPVITINGVALLGGVDVKRKPTVEAARQARQLRHEARRERLDARRDLHHDHRELHRDRRDARRYGELD</sequence>
<dbReference type="PANTHER" id="PTHR40763">
    <property type="entry name" value="MEMBRANE PROTEIN-RELATED"/>
    <property type="match status" value="1"/>
</dbReference>
<dbReference type="EMBL" id="RPFW01000012">
    <property type="protein sequence ID" value="TVY99652.1"/>
    <property type="molecule type" value="Genomic_DNA"/>
</dbReference>
<dbReference type="Pfam" id="PF09922">
    <property type="entry name" value="LiaF-like_C"/>
    <property type="match status" value="1"/>
</dbReference>
<feature type="domain" description="Cell wall-active antibiotics response LiaF-like C-terminal" evidence="3">
    <location>
        <begin position="112"/>
        <end position="170"/>
    </location>
</feature>
<comment type="caution">
    <text evidence="4">The sequence shown here is derived from an EMBL/GenBank/DDBJ whole genome shotgun (WGS) entry which is preliminary data.</text>
</comment>
<organism evidence="4 5">
    <name type="scientific">Trebonia kvetii</name>
    <dbReference type="NCBI Taxonomy" id="2480626"/>
    <lineage>
        <taxon>Bacteria</taxon>
        <taxon>Bacillati</taxon>
        <taxon>Actinomycetota</taxon>
        <taxon>Actinomycetes</taxon>
        <taxon>Streptosporangiales</taxon>
        <taxon>Treboniaceae</taxon>
        <taxon>Trebonia</taxon>
    </lineage>
</organism>
<accession>A0A6P2BNH1</accession>
<gene>
    <name evidence="4" type="ORF">EAS64_41015</name>
</gene>
<dbReference type="AlphaFoldDB" id="A0A6P2BNH1"/>
<protein>
    <submittedName>
        <fullName evidence="4">DUF1707 and DUF2154 domain-containing protein</fullName>
    </submittedName>
</protein>
<dbReference type="Proteomes" id="UP000460272">
    <property type="component" value="Unassembled WGS sequence"/>
</dbReference>
<evidence type="ECO:0000313" key="4">
    <source>
        <dbReference type="EMBL" id="TVY99652.1"/>
    </source>
</evidence>
<dbReference type="Pfam" id="PF08044">
    <property type="entry name" value="DUF1707"/>
    <property type="match status" value="1"/>
</dbReference>
<keyword evidence="5" id="KW-1185">Reference proteome</keyword>
<proteinExistence type="predicted"/>
<dbReference type="InterPro" id="IPR024425">
    <property type="entry name" value="LiaF-like_C"/>
</dbReference>
<dbReference type="OrthoDB" id="3625082at2"/>
<evidence type="ECO:0000313" key="5">
    <source>
        <dbReference type="Proteomes" id="UP000460272"/>
    </source>
</evidence>
<dbReference type="RefSeq" id="WP_145862138.1">
    <property type="nucleotide sequence ID" value="NZ_RPFW01000012.1"/>
</dbReference>
<evidence type="ECO:0000256" key="1">
    <source>
        <dbReference type="SAM" id="MobiDB-lite"/>
    </source>
</evidence>
<feature type="compositionally biased region" description="Basic and acidic residues" evidence="1">
    <location>
        <begin position="11"/>
        <end position="20"/>
    </location>
</feature>
<evidence type="ECO:0000259" key="2">
    <source>
        <dbReference type="Pfam" id="PF08044"/>
    </source>
</evidence>
<evidence type="ECO:0000259" key="3">
    <source>
        <dbReference type="Pfam" id="PF09922"/>
    </source>
</evidence>
<reference evidence="4 5" key="1">
    <citation type="submission" date="2018-11" db="EMBL/GenBank/DDBJ databases">
        <title>Trebonia kvetii gen.nov., sp.nov., a novel acidophilic actinobacterium, and proposal of the new actinobacterial family Treboniaceae fam. nov.</title>
        <authorList>
            <person name="Rapoport D."/>
            <person name="Sagova-Mareckova M."/>
            <person name="Sedlacek I."/>
            <person name="Provaznik J."/>
            <person name="Kralova S."/>
            <person name="Pavlinic D."/>
            <person name="Benes V."/>
            <person name="Kopecky J."/>
        </authorList>
    </citation>
    <scope>NUCLEOTIDE SEQUENCE [LARGE SCALE GENOMIC DNA]</scope>
    <source>
        <strain evidence="4 5">15Tr583</strain>
    </source>
</reference>
<dbReference type="PANTHER" id="PTHR40763:SF4">
    <property type="entry name" value="DUF1707 DOMAIN-CONTAINING PROTEIN"/>
    <property type="match status" value="1"/>
</dbReference>
<feature type="domain" description="DUF1707" evidence="2">
    <location>
        <begin position="13"/>
        <end position="65"/>
    </location>
</feature>
<dbReference type="InterPro" id="IPR012551">
    <property type="entry name" value="DUF1707_SHOCT-like"/>
</dbReference>